<feature type="transmembrane region" description="Helical" evidence="5">
    <location>
        <begin position="316"/>
        <end position="335"/>
    </location>
</feature>
<keyword evidence="3 5" id="KW-1133">Transmembrane helix</keyword>
<feature type="transmembrane region" description="Helical" evidence="5">
    <location>
        <begin position="224"/>
        <end position="244"/>
    </location>
</feature>
<dbReference type="InterPro" id="IPR032808">
    <property type="entry name" value="DoxX"/>
</dbReference>
<evidence type="ECO:0008006" key="8">
    <source>
        <dbReference type="Google" id="ProtNLM"/>
    </source>
</evidence>
<proteinExistence type="predicted"/>
<evidence type="ECO:0000256" key="3">
    <source>
        <dbReference type="ARBA" id="ARBA00022989"/>
    </source>
</evidence>
<evidence type="ECO:0000256" key="2">
    <source>
        <dbReference type="ARBA" id="ARBA00022692"/>
    </source>
</evidence>
<protein>
    <recommendedName>
        <fullName evidence="8">DoxX family membrane protein</fullName>
    </recommendedName>
</protein>
<dbReference type="AlphaFoldDB" id="A0A346PIP5"/>
<reference evidence="7" key="1">
    <citation type="submission" date="2017-10" db="EMBL/GenBank/DDBJ databases">
        <title>Phenotypic and genomic properties of facultatively anaerobic sulfur-reducing natronoarchaea from hypersaline soda lakes.</title>
        <authorList>
            <person name="Sorokin D.Y."/>
            <person name="Kublanov I.V."/>
            <person name="Roman P."/>
            <person name="Sinninghe Damste J.S."/>
            <person name="Golyshin P.N."/>
            <person name="Rojo D."/>
            <person name="Ciordia S."/>
            <person name="Mena Md.C."/>
            <person name="Ferrer M."/>
            <person name="Messina E."/>
            <person name="Smedile F."/>
            <person name="La Spada G."/>
            <person name="La Cono V."/>
            <person name="Yakimov M.M."/>
        </authorList>
    </citation>
    <scope>NUCLEOTIDE SEQUENCE [LARGE SCALE GENOMIC DNA]</scope>
    <source>
        <strain evidence="7">AArc1</strain>
    </source>
</reference>
<dbReference type="EMBL" id="CP024047">
    <property type="protein sequence ID" value="AXR79390.1"/>
    <property type="molecule type" value="Genomic_DNA"/>
</dbReference>
<feature type="transmembrane region" description="Helical" evidence="5">
    <location>
        <begin position="101"/>
        <end position="119"/>
    </location>
</feature>
<gene>
    <name evidence="6" type="ORF">AArc1_3084</name>
</gene>
<organism evidence="6 7">
    <name type="scientific">Natrarchaeobaculum sulfurireducens</name>
    <dbReference type="NCBI Taxonomy" id="2044521"/>
    <lineage>
        <taxon>Archaea</taxon>
        <taxon>Methanobacteriati</taxon>
        <taxon>Methanobacteriota</taxon>
        <taxon>Stenosarchaea group</taxon>
        <taxon>Halobacteria</taxon>
        <taxon>Halobacteriales</taxon>
        <taxon>Natrialbaceae</taxon>
        <taxon>Natrarchaeobaculum</taxon>
    </lineage>
</organism>
<feature type="transmembrane region" description="Helical" evidence="5">
    <location>
        <begin position="20"/>
        <end position="42"/>
    </location>
</feature>
<comment type="subcellular location">
    <subcellularLocation>
        <location evidence="1">Membrane</location>
        <topology evidence="1">Multi-pass membrane protein</topology>
    </subcellularLocation>
</comment>
<evidence type="ECO:0000256" key="4">
    <source>
        <dbReference type="ARBA" id="ARBA00023136"/>
    </source>
</evidence>
<evidence type="ECO:0000256" key="5">
    <source>
        <dbReference type="SAM" id="Phobius"/>
    </source>
</evidence>
<keyword evidence="4 5" id="KW-0472">Membrane</keyword>
<feature type="transmembrane region" description="Helical" evidence="5">
    <location>
        <begin position="126"/>
        <end position="143"/>
    </location>
</feature>
<dbReference type="RefSeq" id="WP_117365358.1">
    <property type="nucleotide sequence ID" value="NZ_CP024047.1"/>
</dbReference>
<sequence length="467" mass="48793">MLGNVDETETSSIDQRAGPWIAFARVFVGLLLLYEITFGGWWKLGWPTTGANPDWIDLSGGDLGPFVGAEVQSVAEQAIDQGTYGWFETLLEAVVLPAPELWAALALLAQLGAAIALIVGFWTRPAALVTILYFLPVFHFGMIRTSPLLTVPVAFAFVANAGRYYGLDGLLWKRDCTLGRATRAVNAPLPIRREWYPGLAAIAAVVGVYYLLTIPEMVDTRVHLTALEMTVLAGLVAGGLSFVYRGREPVTVAADALRVFVGYRFLQEIVVRSEPGANALPGWASVEAQTEVFAGIAEAHVAPVGAFIELAVLPAMSAWVLAFAAVQTTVGVALLVGYRTRVAGTVAVVYLTALTALGLVRLAPLVFASAIVAATLAGRHASLDAVAGRTARPPAVPTAASLPAVAVGVVFLAGAAVIGIDPTAGYGAMAGPVALVMLAFGCLTLAAVSSPQSRRLARAESTAAADD</sequence>
<name>A0A346PIP5_9EURY</name>
<feature type="transmembrane region" description="Helical" evidence="5">
    <location>
        <begin position="426"/>
        <end position="448"/>
    </location>
</feature>
<dbReference type="Pfam" id="PF07681">
    <property type="entry name" value="DoxX"/>
    <property type="match status" value="1"/>
</dbReference>
<dbReference type="KEGG" id="nan:AArc1_3084"/>
<feature type="transmembrane region" description="Helical" evidence="5">
    <location>
        <begin position="399"/>
        <end position="420"/>
    </location>
</feature>
<dbReference type="Proteomes" id="UP000258707">
    <property type="component" value="Chromosome"/>
</dbReference>
<evidence type="ECO:0000313" key="6">
    <source>
        <dbReference type="EMBL" id="AXR79390.1"/>
    </source>
</evidence>
<feature type="transmembrane region" description="Helical" evidence="5">
    <location>
        <begin position="195"/>
        <end position="212"/>
    </location>
</feature>
<evidence type="ECO:0000313" key="7">
    <source>
        <dbReference type="Proteomes" id="UP000258707"/>
    </source>
</evidence>
<accession>A0A346PIP5</accession>
<keyword evidence="2 5" id="KW-0812">Transmembrane</keyword>
<evidence type="ECO:0000256" key="1">
    <source>
        <dbReference type="ARBA" id="ARBA00004141"/>
    </source>
</evidence>
<dbReference type="GeneID" id="37639851"/>
<dbReference type="GO" id="GO:0016020">
    <property type="term" value="C:membrane"/>
    <property type="evidence" value="ECO:0007669"/>
    <property type="project" value="UniProtKB-SubCell"/>
</dbReference>